<dbReference type="GO" id="GO:0030026">
    <property type="term" value="P:intracellular manganese ion homeostasis"/>
    <property type="evidence" value="ECO:0007669"/>
    <property type="project" value="InterPro"/>
</dbReference>
<keyword evidence="3 6" id="KW-0812">Transmembrane</keyword>
<protein>
    <submittedName>
        <fullName evidence="7">Vacuolar iron family transporter</fullName>
    </submittedName>
</protein>
<dbReference type="GO" id="GO:0005384">
    <property type="term" value="F:manganese ion transmembrane transporter activity"/>
    <property type="evidence" value="ECO:0007669"/>
    <property type="project" value="InterPro"/>
</dbReference>
<dbReference type="EMBL" id="JWZX01002266">
    <property type="protein sequence ID" value="KOO30199.1"/>
    <property type="molecule type" value="Genomic_DNA"/>
</dbReference>
<keyword evidence="5 6" id="KW-0472">Membrane</keyword>
<dbReference type="Pfam" id="PF01988">
    <property type="entry name" value="VIT1"/>
    <property type="match status" value="1"/>
</dbReference>
<evidence type="ECO:0000256" key="4">
    <source>
        <dbReference type="ARBA" id="ARBA00022989"/>
    </source>
</evidence>
<evidence type="ECO:0000256" key="3">
    <source>
        <dbReference type="ARBA" id="ARBA00022692"/>
    </source>
</evidence>
<dbReference type="OrthoDB" id="73465at2759"/>
<sequence>MSLAVAGEEHEESGGRLKAIIFGGLDGILTSFAIIAGAHGANLGPVPMLALGISNVLADALSMGAGEFLSSRSYNSYVLKEREREMWELKNHPEGEIAEMVQLFVARGMSRVDAEVVIERMAKYEEFFVDIMMKEELSLPVPSEEDTLESLKDGIAMFLAFALFGMLPLACYILAGMLAPSLDVTSLFSVACVATAISLFALGAFKARFHDKRYLYAGVETVLLGGACAAVSYFVGRAVSQFAGFEQLEFVIQYEQQPTVL</sequence>
<proteinExistence type="inferred from homology"/>
<keyword evidence="4 6" id="KW-1133">Transmembrane helix</keyword>
<comment type="caution">
    <text evidence="7">The sequence shown here is derived from an EMBL/GenBank/DDBJ whole genome shotgun (WGS) entry which is preliminary data.</text>
</comment>
<reference evidence="8" key="1">
    <citation type="journal article" date="2015" name="PLoS Genet.">
        <title>Genome Sequence and Transcriptome Analyses of Chrysochromulina tobin: Metabolic Tools for Enhanced Algal Fitness in the Prominent Order Prymnesiales (Haptophyceae).</title>
        <authorList>
            <person name="Hovde B.T."/>
            <person name="Deodato C.R."/>
            <person name="Hunsperger H.M."/>
            <person name="Ryken S.A."/>
            <person name="Yost W."/>
            <person name="Jha R.K."/>
            <person name="Patterson J."/>
            <person name="Monnat R.J. Jr."/>
            <person name="Barlow S.B."/>
            <person name="Starkenburg S.R."/>
            <person name="Cattolico R.A."/>
        </authorList>
    </citation>
    <scope>NUCLEOTIDE SEQUENCE</scope>
    <source>
        <strain evidence="8">CCMP291</strain>
    </source>
</reference>
<feature type="transmembrane region" description="Helical" evidence="6">
    <location>
        <begin position="184"/>
        <end position="202"/>
    </location>
</feature>
<comment type="subcellular location">
    <subcellularLocation>
        <location evidence="1">Endomembrane system</location>
        <topology evidence="1">Multi-pass membrane protein</topology>
    </subcellularLocation>
</comment>
<evidence type="ECO:0000313" key="7">
    <source>
        <dbReference type="EMBL" id="KOO30199.1"/>
    </source>
</evidence>
<organism evidence="7 8">
    <name type="scientific">Chrysochromulina tobinii</name>
    <dbReference type="NCBI Taxonomy" id="1460289"/>
    <lineage>
        <taxon>Eukaryota</taxon>
        <taxon>Haptista</taxon>
        <taxon>Haptophyta</taxon>
        <taxon>Prymnesiophyceae</taxon>
        <taxon>Prymnesiales</taxon>
        <taxon>Chrysochromulinaceae</taxon>
        <taxon>Chrysochromulina</taxon>
    </lineage>
</organism>
<dbReference type="PANTHER" id="PTHR31851">
    <property type="entry name" value="FE(2+)/MN(2+) TRANSPORTER PCL1"/>
    <property type="match status" value="1"/>
</dbReference>
<keyword evidence="8" id="KW-1185">Reference proteome</keyword>
<dbReference type="AlphaFoldDB" id="A0A0M0JUG0"/>
<evidence type="ECO:0000256" key="2">
    <source>
        <dbReference type="ARBA" id="ARBA00007049"/>
    </source>
</evidence>
<dbReference type="Proteomes" id="UP000037460">
    <property type="component" value="Unassembled WGS sequence"/>
</dbReference>
<evidence type="ECO:0000313" key="8">
    <source>
        <dbReference type="Proteomes" id="UP000037460"/>
    </source>
</evidence>
<gene>
    <name evidence="7" type="ORF">Ctob_006691</name>
</gene>
<feature type="transmembrane region" description="Helical" evidence="6">
    <location>
        <begin position="214"/>
        <end position="235"/>
    </location>
</feature>
<dbReference type="GO" id="GO:0012505">
    <property type="term" value="C:endomembrane system"/>
    <property type="evidence" value="ECO:0007669"/>
    <property type="project" value="UniProtKB-SubCell"/>
</dbReference>
<evidence type="ECO:0000256" key="6">
    <source>
        <dbReference type="SAM" id="Phobius"/>
    </source>
</evidence>
<dbReference type="InterPro" id="IPR008217">
    <property type="entry name" value="Ccc1_fam"/>
</dbReference>
<evidence type="ECO:0000256" key="5">
    <source>
        <dbReference type="ARBA" id="ARBA00023136"/>
    </source>
</evidence>
<feature type="transmembrane region" description="Helical" evidence="6">
    <location>
        <begin position="155"/>
        <end position="178"/>
    </location>
</feature>
<comment type="similarity">
    <text evidence="2">Belongs to the CCC1 family.</text>
</comment>
<name>A0A0M0JUG0_9EUKA</name>
<evidence type="ECO:0000256" key="1">
    <source>
        <dbReference type="ARBA" id="ARBA00004127"/>
    </source>
</evidence>
<accession>A0A0M0JUG0</accession>